<dbReference type="RefSeq" id="WP_170038285.1">
    <property type="nucleotide sequence ID" value="NZ_JABDTL010000002.1"/>
</dbReference>
<dbReference type="Gene3D" id="2.40.50.1020">
    <property type="entry name" value="LytTr DNA-binding domain"/>
    <property type="match status" value="1"/>
</dbReference>
<feature type="modified residue" description="4-aspartylphosphate" evidence="1">
    <location>
        <position position="55"/>
    </location>
</feature>
<reference evidence="4 5" key="1">
    <citation type="submission" date="2020-08" db="EMBL/GenBank/DDBJ databases">
        <title>Genomic Encyclopedia of Type Strains, Phase IV (KMG-IV): sequencing the most valuable type-strain genomes for metagenomic binning, comparative biology and taxonomic classification.</title>
        <authorList>
            <person name="Goeker M."/>
        </authorList>
    </citation>
    <scope>NUCLEOTIDE SEQUENCE [LARGE SCALE GENOMIC DNA]</scope>
    <source>
        <strain evidence="4 5">DSM 29007</strain>
    </source>
</reference>
<dbReference type="InterPro" id="IPR001789">
    <property type="entry name" value="Sig_transdc_resp-reg_receiver"/>
</dbReference>
<evidence type="ECO:0000313" key="5">
    <source>
        <dbReference type="Proteomes" id="UP000582837"/>
    </source>
</evidence>
<feature type="domain" description="HTH LytTR-type" evidence="3">
    <location>
        <begin position="130"/>
        <end position="228"/>
    </location>
</feature>
<dbReference type="PROSITE" id="PS50930">
    <property type="entry name" value="HTH_LYTTR"/>
    <property type="match status" value="1"/>
</dbReference>
<dbReference type="Proteomes" id="UP000582837">
    <property type="component" value="Unassembled WGS sequence"/>
</dbReference>
<dbReference type="Pfam" id="PF00072">
    <property type="entry name" value="Response_reg"/>
    <property type="match status" value="1"/>
</dbReference>
<evidence type="ECO:0000313" key="4">
    <source>
        <dbReference type="EMBL" id="MBB6072470.1"/>
    </source>
</evidence>
<keyword evidence="1" id="KW-0597">Phosphoprotein</keyword>
<dbReference type="EMBL" id="JACHIA010000015">
    <property type="protein sequence ID" value="MBB6072470.1"/>
    <property type="molecule type" value="Genomic_DNA"/>
</dbReference>
<dbReference type="PROSITE" id="PS50110">
    <property type="entry name" value="RESPONSE_REGULATORY"/>
    <property type="match status" value="1"/>
</dbReference>
<sequence length="232" mass="26581">MTSRCIIVEDEPLALERLEGYVRQLPVLELLATFHDALEALAFLQTNAVEIVFLDIQLGGWSGIELLETSAVAGEVILTTAHPEYAPKSYDLKVADYLLKPFTFPRFVQAVERARGNLARREEPGARDILFVKTELRLERVRLDEVLYIEGVRDYRRIHTVHKRIMTLQTFGELERKIAADVVCRVHKSYMVALGRIESVERDRITIGDVLIPVSDTYRERFYALIGHRTQG</sequence>
<proteinExistence type="predicted"/>
<evidence type="ECO:0000259" key="3">
    <source>
        <dbReference type="PROSITE" id="PS50930"/>
    </source>
</evidence>
<organism evidence="4 5">
    <name type="scientific">Longimicrobium terrae</name>
    <dbReference type="NCBI Taxonomy" id="1639882"/>
    <lineage>
        <taxon>Bacteria</taxon>
        <taxon>Pseudomonadati</taxon>
        <taxon>Gemmatimonadota</taxon>
        <taxon>Longimicrobiia</taxon>
        <taxon>Longimicrobiales</taxon>
        <taxon>Longimicrobiaceae</taxon>
        <taxon>Longimicrobium</taxon>
    </lineage>
</organism>
<keyword evidence="4" id="KW-0238">DNA-binding</keyword>
<accession>A0A841H393</accession>
<dbReference type="InterPro" id="IPR011006">
    <property type="entry name" value="CheY-like_superfamily"/>
</dbReference>
<comment type="caution">
    <text evidence="4">The sequence shown here is derived from an EMBL/GenBank/DDBJ whole genome shotgun (WGS) entry which is preliminary data.</text>
</comment>
<dbReference type="Pfam" id="PF04397">
    <property type="entry name" value="LytTR"/>
    <property type="match status" value="1"/>
</dbReference>
<dbReference type="GO" id="GO:0000156">
    <property type="term" value="F:phosphorelay response regulator activity"/>
    <property type="evidence" value="ECO:0007669"/>
    <property type="project" value="InterPro"/>
</dbReference>
<name>A0A841H393_9BACT</name>
<dbReference type="PANTHER" id="PTHR37299:SF1">
    <property type="entry name" value="STAGE 0 SPORULATION PROTEIN A HOMOLOG"/>
    <property type="match status" value="1"/>
</dbReference>
<dbReference type="AlphaFoldDB" id="A0A841H393"/>
<dbReference type="Gene3D" id="3.40.50.2300">
    <property type="match status" value="1"/>
</dbReference>
<keyword evidence="5" id="KW-1185">Reference proteome</keyword>
<dbReference type="SMART" id="SM00850">
    <property type="entry name" value="LytTR"/>
    <property type="match status" value="1"/>
</dbReference>
<evidence type="ECO:0000256" key="1">
    <source>
        <dbReference type="PROSITE-ProRule" id="PRU00169"/>
    </source>
</evidence>
<dbReference type="SMART" id="SM00448">
    <property type="entry name" value="REC"/>
    <property type="match status" value="1"/>
</dbReference>
<dbReference type="PANTHER" id="PTHR37299">
    <property type="entry name" value="TRANSCRIPTIONAL REGULATOR-RELATED"/>
    <property type="match status" value="1"/>
</dbReference>
<protein>
    <submittedName>
        <fullName evidence="4">DNA-binding LytR/AlgR family response regulator</fullName>
    </submittedName>
</protein>
<feature type="domain" description="Response regulatory" evidence="2">
    <location>
        <begin position="4"/>
        <end position="115"/>
    </location>
</feature>
<evidence type="ECO:0000259" key="2">
    <source>
        <dbReference type="PROSITE" id="PS50110"/>
    </source>
</evidence>
<dbReference type="InterPro" id="IPR007492">
    <property type="entry name" value="LytTR_DNA-bd_dom"/>
</dbReference>
<gene>
    <name evidence="4" type="ORF">HNQ61_004132</name>
</gene>
<dbReference type="SUPFAM" id="SSF52172">
    <property type="entry name" value="CheY-like"/>
    <property type="match status" value="1"/>
</dbReference>
<dbReference type="GO" id="GO:0003677">
    <property type="term" value="F:DNA binding"/>
    <property type="evidence" value="ECO:0007669"/>
    <property type="project" value="UniProtKB-KW"/>
</dbReference>
<dbReference type="InterPro" id="IPR046947">
    <property type="entry name" value="LytR-like"/>
</dbReference>